<dbReference type="InterPro" id="IPR002885">
    <property type="entry name" value="PPR_rpt"/>
</dbReference>
<dbReference type="Proteomes" id="UP000036987">
    <property type="component" value="Unassembled WGS sequence"/>
</dbReference>
<dbReference type="Pfam" id="PF13041">
    <property type="entry name" value="PPR_2"/>
    <property type="match status" value="1"/>
</dbReference>
<dbReference type="GO" id="GO:0099402">
    <property type="term" value="P:plant organ development"/>
    <property type="evidence" value="ECO:0007669"/>
    <property type="project" value="UniProtKB-ARBA"/>
</dbReference>
<dbReference type="PROSITE" id="PS51375">
    <property type="entry name" value="PPR"/>
    <property type="match status" value="3"/>
</dbReference>
<dbReference type="OMA" id="KCSFDAY"/>
<feature type="repeat" description="PPR" evidence="2">
    <location>
        <begin position="299"/>
        <end position="333"/>
    </location>
</feature>
<feature type="repeat" description="PPR" evidence="2">
    <location>
        <begin position="197"/>
        <end position="231"/>
    </location>
</feature>
<sequence length="524" mass="57958">MQQFLTASFVFSFYSSASRTFSSVIRPLRRSSTTVDFLDTKAIDKALGVLDIVTPKPSESRFSCPHARLIQSCIDDLVRTNGGGVRRANEKPNGALVGILKEEFQFQEKMDDCNFFVLQELHRQGFLPNPVSLSSVLSWCASVRDLRTGSQLHSMTVKIFSNSFCSIPVVTSLLTLYSKCGYLGDACRLFDEMPTRNTIVYTSMISAMAQRHRVDSCVELFVDMKRCGFEPNDYTFASILTGCTDAGWLGIGKSLHSVELQMGYDPYIYVSNALISMYAKCGCVGDATQVFDNMSGRKDLISWNSIISAFAQYGLADEASNKLDEMRDGGGDTSPDAITYLGVLSSYRHVGMVERGLRCFNTMVERGIAPNMEHYACMVDLLGRAGLLELALGLIFKMPLRPNAVIWGSLLSSCKVHGNVEIGILAARSRLVLEPECAATYVQLANLYAATARWDEFAAVRKLMKDRGLRTSSGCSWIEIGHEIHMFKAEAKSKTAVGVNRALKVLDCLDCHMKSSPDRIDLKD</sequence>
<dbReference type="GO" id="GO:0003723">
    <property type="term" value="F:RNA binding"/>
    <property type="evidence" value="ECO:0000318"/>
    <property type="project" value="GO_Central"/>
</dbReference>
<name>A0A0K9NP94_ZOSMR</name>
<dbReference type="InterPro" id="IPR011990">
    <property type="entry name" value="TPR-like_helical_dom_sf"/>
</dbReference>
<dbReference type="Gene3D" id="1.25.40.10">
    <property type="entry name" value="Tetratricopeptide repeat domain"/>
    <property type="match status" value="3"/>
</dbReference>
<dbReference type="InterPro" id="IPR046960">
    <property type="entry name" value="PPR_At4g14850-like_plant"/>
</dbReference>
<dbReference type="OrthoDB" id="768257at2759"/>
<dbReference type="EMBL" id="LFYR01002015">
    <property type="protein sequence ID" value="KMZ57795.1"/>
    <property type="molecule type" value="Genomic_DNA"/>
</dbReference>
<accession>A0A0K9NP94</accession>
<dbReference type="STRING" id="29655.A0A0K9NP94"/>
<evidence type="ECO:0000313" key="3">
    <source>
        <dbReference type="EMBL" id="KMZ57795.1"/>
    </source>
</evidence>
<dbReference type="GO" id="GO:0009451">
    <property type="term" value="P:RNA modification"/>
    <property type="evidence" value="ECO:0000318"/>
    <property type="project" value="GO_Central"/>
</dbReference>
<dbReference type="Pfam" id="PF01535">
    <property type="entry name" value="PPR"/>
    <property type="match status" value="5"/>
</dbReference>
<dbReference type="FunFam" id="1.25.40.10:FF:000158">
    <property type="entry name" value="pentatricopeptide repeat-containing protein At2g33680"/>
    <property type="match status" value="1"/>
</dbReference>
<feature type="repeat" description="PPR" evidence="2">
    <location>
        <begin position="336"/>
        <end position="370"/>
    </location>
</feature>
<dbReference type="AlphaFoldDB" id="A0A0K9NP94"/>
<comment type="caution">
    <text evidence="3">The sequence shown here is derived from an EMBL/GenBank/DDBJ whole genome shotgun (WGS) entry which is preliminary data.</text>
</comment>
<evidence type="ECO:0000256" key="1">
    <source>
        <dbReference type="ARBA" id="ARBA00022737"/>
    </source>
</evidence>
<evidence type="ECO:0000313" key="4">
    <source>
        <dbReference type="Proteomes" id="UP000036987"/>
    </source>
</evidence>
<dbReference type="Pfam" id="PF20431">
    <property type="entry name" value="E_motif"/>
    <property type="match status" value="1"/>
</dbReference>
<keyword evidence="1" id="KW-0677">Repeat</keyword>
<keyword evidence="4" id="KW-1185">Reference proteome</keyword>
<dbReference type="PANTHER" id="PTHR47926:SF438">
    <property type="entry name" value="PENTATRICOPEPTIDE REPEAT-CONTAINING PROTEIN"/>
    <property type="match status" value="1"/>
</dbReference>
<organism evidence="3 4">
    <name type="scientific">Zostera marina</name>
    <name type="common">Eelgrass</name>
    <dbReference type="NCBI Taxonomy" id="29655"/>
    <lineage>
        <taxon>Eukaryota</taxon>
        <taxon>Viridiplantae</taxon>
        <taxon>Streptophyta</taxon>
        <taxon>Embryophyta</taxon>
        <taxon>Tracheophyta</taxon>
        <taxon>Spermatophyta</taxon>
        <taxon>Magnoliopsida</taxon>
        <taxon>Liliopsida</taxon>
        <taxon>Zosteraceae</taxon>
        <taxon>Zostera</taxon>
    </lineage>
</organism>
<protein>
    <submittedName>
        <fullName evidence="3">Pentatricopeptide repeat-containing protein</fullName>
    </submittedName>
</protein>
<gene>
    <name evidence="3" type="ORF">ZOSMA_81G00110</name>
</gene>
<reference evidence="4" key="1">
    <citation type="journal article" date="2016" name="Nature">
        <title>The genome of the seagrass Zostera marina reveals angiosperm adaptation to the sea.</title>
        <authorList>
            <person name="Olsen J.L."/>
            <person name="Rouze P."/>
            <person name="Verhelst B."/>
            <person name="Lin Y.-C."/>
            <person name="Bayer T."/>
            <person name="Collen J."/>
            <person name="Dattolo E."/>
            <person name="De Paoli E."/>
            <person name="Dittami S."/>
            <person name="Maumus F."/>
            <person name="Michel G."/>
            <person name="Kersting A."/>
            <person name="Lauritano C."/>
            <person name="Lohaus R."/>
            <person name="Toepel M."/>
            <person name="Tonon T."/>
            <person name="Vanneste K."/>
            <person name="Amirebrahimi M."/>
            <person name="Brakel J."/>
            <person name="Bostroem C."/>
            <person name="Chovatia M."/>
            <person name="Grimwood J."/>
            <person name="Jenkins J.W."/>
            <person name="Jueterbock A."/>
            <person name="Mraz A."/>
            <person name="Stam W.T."/>
            <person name="Tice H."/>
            <person name="Bornberg-Bauer E."/>
            <person name="Green P.J."/>
            <person name="Pearson G.A."/>
            <person name="Procaccini G."/>
            <person name="Duarte C.M."/>
            <person name="Schmutz J."/>
            <person name="Reusch T.B.H."/>
            <person name="Van de Peer Y."/>
        </authorList>
    </citation>
    <scope>NUCLEOTIDE SEQUENCE [LARGE SCALE GENOMIC DNA]</scope>
    <source>
        <strain evidence="4">cv. Finnish</strain>
    </source>
</reference>
<dbReference type="PANTHER" id="PTHR47926">
    <property type="entry name" value="PENTATRICOPEPTIDE REPEAT-CONTAINING PROTEIN"/>
    <property type="match status" value="1"/>
</dbReference>
<evidence type="ECO:0000256" key="2">
    <source>
        <dbReference type="PROSITE-ProRule" id="PRU00708"/>
    </source>
</evidence>
<dbReference type="NCBIfam" id="TIGR00756">
    <property type="entry name" value="PPR"/>
    <property type="match status" value="2"/>
</dbReference>
<dbReference type="InterPro" id="IPR046848">
    <property type="entry name" value="E_motif"/>
</dbReference>
<proteinExistence type="predicted"/>